<dbReference type="PROSITE" id="PS51898">
    <property type="entry name" value="TYR_RECOMBINASE"/>
    <property type="match status" value="1"/>
</dbReference>
<dbReference type="Gene3D" id="1.10.150.130">
    <property type="match status" value="1"/>
</dbReference>
<feature type="domain" description="Core-binding (CB)" evidence="6">
    <location>
        <begin position="59"/>
        <end position="139"/>
    </location>
</feature>
<evidence type="ECO:0000256" key="1">
    <source>
        <dbReference type="ARBA" id="ARBA00022908"/>
    </source>
</evidence>
<keyword evidence="8" id="KW-1185">Reference proteome</keyword>
<dbReference type="SUPFAM" id="SSF56349">
    <property type="entry name" value="DNA breaking-rejoining enzymes"/>
    <property type="match status" value="1"/>
</dbReference>
<dbReference type="InterPro" id="IPR050090">
    <property type="entry name" value="Tyrosine_recombinase_XerCD"/>
</dbReference>
<accession>A0ABX6NII1</accession>
<dbReference type="PANTHER" id="PTHR30349">
    <property type="entry name" value="PHAGE INTEGRASE-RELATED"/>
    <property type="match status" value="1"/>
</dbReference>
<gene>
    <name evidence="7" type="ORF">E8L03_11365</name>
</gene>
<keyword evidence="2 4" id="KW-0238">DNA-binding</keyword>
<dbReference type="PANTHER" id="PTHR30349:SF94">
    <property type="entry name" value="INTEGRASE_RECOMBINASE HI_1414-RELATED"/>
    <property type="match status" value="1"/>
</dbReference>
<evidence type="ECO:0000313" key="7">
    <source>
        <dbReference type="EMBL" id="QJT09500.1"/>
    </source>
</evidence>
<evidence type="ECO:0000256" key="3">
    <source>
        <dbReference type="ARBA" id="ARBA00023172"/>
    </source>
</evidence>
<evidence type="ECO:0000256" key="2">
    <source>
        <dbReference type="ARBA" id="ARBA00023125"/>
    </source>
</evidence>
<evidence type="ECO:0000256" key="4">
    <source>
        <dbReference type="PROSITE-ProRule" id="PRU01248"/>
    </source>
</evidence>
<dbReference type="EMBL" id="CP039543">
    <property type="protein sequence ID" value="QJT09500.1"/>
    <property type="molecule type" value="Genomic_DNA"/>
</dbReference>
<dbReference type="InterPro" id="IPR011010">
    <property type="entry name" value="DNA_brk_join_enz"/>
</dbReference>
<dbReference type="InterPro" id="IPR002104">
    <property type="entry name" value="Integrase_catalytic"/>
</dbReference>
<feature type="domain" description="Tyr recombinase" evidence="5">
    <location>
        <begin position="162"/>
        <end position="325"/>
    </location>
</feature>
<sequence length="334" mass="38017">MATIRKRGPAQWEVRIRKRGWPVTCKTFETKYDATRWAREIESEMDRGIFVSRVEAESTTLSEALDRYIDEYAPNLSDPRREKNRARAIQRRPFASRFMATIKGKDIAAFVKERQEEGAGPNTIRLDLALLSKLFEIAATDWGMESLSNPVKRANKPKVPAGRSRRFQDDEEERLLAACDERFACVVKFALETAMRREEIATMVWSQVDLKNRSVLLPRTKNGESRTVPLSPAALNILKSLPRTISGPVFGMNKDKITRAMKAAADKAGVPDFRFHDLRHEAVSRFFENTNLDVMEIRAISGHKSMQMLARYSHLRTGRLADRLAGMKRGDTGS</sequence>
<evidence type="ECO:0000259" key="5">
    <source>
        <dbReference type="PROSITE" id="PS51898"/>
    </source>
</evidence>
<organism evidence="7 8">
    <name type="scientific">Oceanidesulfovibrio marinus</name>
    <dbReference type="NCBI Taxonomy" id="370038"/>
    <lineage>
        <taxon>Bacteria</taxon>
        <taxon>Pseudomonadati</taxon>
        <taxon>Thermodesulfobacteriota</taxon>
        <taxon>Desulfovibrionia</taxon>
        <taxon>Desulfovibrionales</taxon>
        <taxon>Desulfovibrionaceae</taxon>
        <taxon>Oceanidesulfovibrio</taxon>
    </lineage>
</organism>
<dbReference type="InterPro" id="IPR013762">
    <property type="entry name" value="Integrase-like_cat_sf"/>
</dbReference>
<dbReference type="Proteomes" id="UP000503251">
    <property type="component" value="Chromosome"/>
</dbReference>
<dbReference type="Gene3D" id="1.10.443.10">
    <property type="entry name" value="Intergrase catalytic core"/>
    <property type="match status" value="1"/>
</dbReference>
<keyword evidence="3" id="KW-0233">DNA recombination</keyword>
<dbReference type="Pfam" id="PF00589">
    <property type="entry name" value="Phage_integrase"/>
    <property type="match status" value="1"/>
</dbReference>
<name>A0ABX6NII1_9BACT</name>
<evidence type="ECO:0000259" key="6">
    <source>
        <dbReference type="PROSITE" id="PS51900"/>
    </source>
</evidence>
<evidence type="ECO:0000313" key="8">
    <source>
        <dbReference type="Proteomes" id="UP000503251"/>
    </source>
</evidence>
<dbReference type="CDD" id="cd00796">
    <property type="entry name" value="INT_Rci_Hp1_C"/>
    <property type="match status" value="1"/>
</dbReference>
<keyword evidence="1" id="KW-0229">DNA integration</keyword>
<dbReference type="InterPro" id="IPR010998">
    <property type="entry name" value="Integrase_recombinase_N"/>
</dbReference>
<protein>
    <submittedName>
        <fullName evidence="7">Site-specific integrase</fullName>
    </submittedName>
</protein>
<dbReference type="PROSITE" id="PS51900">
    <property type="entry name" value="CB"/>
    <property type="match status" value="1"/>
</dbReference>
<proteinExistence type="predicted"/>
<dbReference type="InterPro" id="IPR044068">
    <property type="entry name" value="CB"/>
</dbReference>
<reference evidence="7 8" key="1">
    <citation type="submission" date="2019-04" db="EMBL/GenBank/DDBJ databases">
        <title>Isolation and culture of sulfate reducing bacteria from the cold seep of the South China Sea.</title>
        <authorList>
            <person name="Sun C."/>
            <person name="Liu R."/>
        </authorList>
    </citation>
    <scope>NUCLEOTIDE SEQUENCE [LARGE SCALE GENOMIC DNA]</scope>
    <source>
        <strain evidence="7 8">CS1</strain>
    </source>
</reference>